<evidence type="ECO:0000256" key="2">
    <source>
        <dbReference type="ARBA" id="ARBA00023242"/>
    </source>
</evidence>
<keyword evidence="2" id="KW-0539">Nucleus</keyword>
<dbReference type="PANTHER" id="PTHR22812">
    <property type="entry name" value="CHROMOBOX PROTEIN"/>
    <property type="match status" value="1"/>
</dbReference>
<evidence type="ECO:0000313" key="4">
    <source>
        <dbReference type="EMBL" id="DAZ97640.1"/>
    </source>
</evidence>
<dbReference type="InterPro" id="IPR000953">
    <property type="entry name" value="Chromo/chromo_shadow_dom"/>
</dbReference>
<reference evidence="4" key="2">
    <citation type="journal article" date="2023" name="Microbiol Resour">
        <title>Decontamination and Annotation of the Draft Genome Sequence of the Oomycete Lagenidium giganteum ARSEF 373.</title>
        <authorList>
            <person name="Morgan W.R."/>
            <person name="Tartar A."/>
        </authorList>
    </citation>
    <scope>NUCLEOTIDE SEQUENCE</scope>
    <source>
        <strain evidence="4">ARSEF 373</strain>
    </source>
</reference>
<comment type="caution">
    <text evidence="4">The sequence shown here is derived from an EMBL/GenBank/DDBJ whole genome shotgun (WGS) entry which is preliminary data.</text>
</comment>
<dbReference type="AlphaFoldDB" id="A0AAV2YRT1"/>
<dbReference type="InterPro" id="IPR051219">
    <property type="entry name" value="Heterochromatin_chromo-domain"/>
</dbReference>
<dbReference type="SMART" id="SM00298">
    <property type="entry name" value="CHROMO"/>
    <property type="match status" value="1"/>
</dbReference>
<evidence type="ECO:0000259" key="3">
    <source>
        <dbReference type="PROSITE" id="PS50013"/>
    </source>
</evidence>
<dbReference type="PROSITE" id="PS50013">
    <property type="entry name" value="CHROMO_2"/>
    <property type="match status" value="1"/>
</dbReference>
<dbReference type="CDD" id="cd00024">
    <property type="entry name" value="CD_CSD"/>
    <property type="match status" value="1"/>
</dbReference>
<keyword evidence="5" id="KW-1185">Reference proteome</keyword>
<dbReference type="InterPro" id="IPR023779">
    <property type="entry name" value="Chromodomain_CS"/>
</dbReference>
<dbReference type="Pfam" id="PF00385">
    <property type="entry name" value="Chromo"/>
    <property type="match status" value="1"/>
</dbReference>
<dbReference type="Gene3D" id="2.40.50.40">
    <property type="match status" value="1"/>
</dbReference>
<dbReference type="GO" id="GO:0005634">
    <property type="term" value="C:nucleus"/>
    <property type="evidence" value="ECO:0007669"/>
    <property type="project" value="UniProtKB-SubCell"/>
</dbReference>
<evidence type="ECO:0000256" key="1">
    <source>
        <dbReference type="ARBA" id="ARBA00004123"/>
    </source>
</evidence>
<proteinExistence type="predicted"/>
<evidence type="ECO:0000313" key="5">
    <source>
        <dbReference type="Proteomes" id="UP001146120"/>
    </source>
</evidence>
<dbReference type="SUPFAM" id="SSF54160">
    <property type="entry name" value="Chromo domain-like"/>
    <property type="match status" value="1"/>
</dbReference>
<dbReference type="Proteomes" id="UP001146120">
    <property type="component" value="Unassembled WGS sequence"/>
</dbReference>
<sequence length="75" mass="8712">MRAPPPVLDRDGNPHYHVEAIVDARWKKGDLELQVKWLGYLTSQNTWESAEALRRDCPDVVRACEADHPRWFARA</sequence>
<dbReference type="EMBL" id="DAKRPA010000129">
    <property type="protein sequence ID" value="DAZ97640.1"/>
    <property type="molecule type" value="Genomic_DNA"/>
</dbReference>
<reference evidence="4" key="1">
    <citation type="submission" date="2022-11" db="EMBL/GenBank/DDBJ databases">
        <authorList>
            <person name="Morgan W.R."/>
            <person name="Tartar A."/>
        </authorList>
    </citation>
    <scope>NUCLEOTIDE SEQUENCE</scope>
    <source>
        <strain evidence="4">ARSEF 373</strain>
    </source>
</reference>
<protein>
    <recommendedName>
        <fullName evidence="3">Chromo domain-containing protein</fullName>
    </recommendedName>
</protein>
<accession>A0AAV2YRT1</accession>
<dbReference type="InterPro" id="IPR016197">
    <property type="entry name" value="Chromo-like_dom_sf"/>
</dbReference>
<name>A0AAV2YRT1_9STRA</name>
<dbReference type="InterPro" id="IPR023780">
    <property type="entry name" value="Chromo_domain"/>
</dbReference>
<gene>
    <name evidence="4" type="ORF">N0F65_003958</name>
</gene>
<comment type="subcellular location">
    <subcellularLocation>
        <location evidence="1">Nucleus</location>
    </subcellularLocation>
</comment>
<feature type="domain" description="Chromo" evidence="3">
    <location>
        <begin position="16"/>
        <end position="75"/>
    </location>
</feature>
<organism evidence="4 5">
    <name type="scientific">Lagenidium giganteum</name>
    <dbReference type="NCBI Taxonomy" id="4803"/>
    <lineage>
        <taxon>Eukaryota</taxon>
        <taxon>Sar</taxon>
        <taxon>Stramenopiles</taxon>
        <taxon>Oomycota</taxon>
        <taxon>Peronosporomycetes</taxon>
        <taxon>Pythiales</taxon>
        <taxon>Pythiaceae</taxon>
    </lineage>
</organism>
<dbReference type="PROSITE" id="PS00598">
    <property type="entry name" value="CHROMO_1"/>
    <property type="match status" value="1"/>
</dbReference>